<dbReference type="InterPro" id="IPR001296">
    <property type="entry name" value="Glyco_trans_1"/>
</dbReference>
<dbReference type="CDD" id="cd03825">
    <property type="entry name" value="GT4_WcaC-like"/>
    <property type="match status" value="1"/>
</dbReference>
<dbReference type="SUPFAM" id="SSF53756">
    <property type="entry name" value="UDP-Glycosyltransferase/glycogen phosphorylase"/>
    <property type="match status" value="1"/>
</dbReference>
<dbReference type="AlphaFoldDB" id="A0AAW5N8Z2"/>
<keyword evidence="4" id="KW-1185">Reference proteome</keyword>
<feature type="domain" description="Glycosyltransferase subfamily 4-like N-terminal" evidence="2">
    <location>
        <begin position="12"/>
        <end position="219"/>
    </location>
</feature>
<proteinExistence type="predicted"/>
<dbReference type="GeneID" id="82442701"/>
<comment type="caution">
    <text evidence="3">The sequence shown here is derived from an EMBL/GenBank/DDBJ whole genome shotgun (WGS) entry which is preliminary data.</text>
</comment>
<gene>
    <name evidence="3" type="ORF">NW209_11420</name>
</gene>
<dbReference type="Gene3D" id="3.40.50.2000">
    <property type="entry name" value="Glycogen Phosphorylase B"/>
    <property type="match status" value="2"/>
</dbReference>
<organism evidence="3 4">
    <name type="scientific">Phocaeicola barnesiae</name>
    <dbReference type="NCBI Taxonomy" id="376804"/>
    <lineage>
        <taxon>Bacteria</taxon>
        <taxon>Pseudomonadati</taxon>
        <taxon>Bacteroidota</taxon>
        <taxon>Bacteroidia</taxon>
        <taxon>Bacteroidales</taxon>
        <taxon>Bacteroidaceae</taxon>
        <taxon>Phocaeicola</taxon>
    </lineage>
</organism>
<evidence type="ECO:0000313" key="4">
    <source>
        <dbReference type="Proteomes" id="UP001204579"/>
    </source>
</evidence>
<evidence type="ECO:0000259" key="2">
    <source>
        <dbReference type="Pfam" id="PF13439"/>
    </source>
</evidence>
<sequence length="420" mass="47835">MRVVIINTSERIGGAAIAASRLAEALKNSGIKVKMLVRDKQTDHVGVVALKKSWRKIWQFVWERLIIWKTNQFKRENLFAVDIANTGTDVTSLPEFRQADVIHLHWINQGMLSLKDIRKIVESGKPIVWTMHDMWPITGICHHAESCTRYTEQCHTCPLLHKGHKNDLSYRVFNKKKDIYRDANLTFIACSRWLEGLAQQSVLTQGHPVTNIPNPLNTNLFRPLNKIQARQKLSLPTDKKLLLFSSMKTTDKRKGISYLVEACRLLQKHHPDFVGQLGVVVVGKSSQQNESLFPFPVYCLDYVKQEKELAEIYNATDLFVTPSLMENLPNTIMEAMSCGIPCVGFNIGGIPQMIDHLHNGYVAQYKSAEDLANGIYWSLNENNYGSLCEQARRKAESTYSEQIVAMKYIQIYNQITGKNA</sequence>
<dbReference type="PANTHER" id="PTHR12526">
    <property type="entry name" value="GLYCOSYLTRANSFERASE"/>
    <property type="match status" value="1"/>
</dbReference>
<dbReference type="Pfam" id="PF00534">
    <property type="entry name" value="Glycos_transf_1"/>
    <property type="match status" value="1"/>
</dbReference>
<dbReference type="EMBL" id="JANRHJ010000012">
    <property type="protein sequence ID" value="MCR8874613.1"/>
    <property type="molecule type" value="Genomic_DNA"/>
</dbReference>
<accession>A0AAW5N8Z2</accession>
<feature type="domain" description="Glycosyl transferase family 1" evidence="1">
    <location>
        <begin position="228"/>
        <end position="395"/>
    </location>
</feature>
<dbReference type="PANTHER" id="PTHR12526:SF637">
    <property type="entry name" value="GLYCOSYLTRANSFERASE EPSF-RELATED"/>
    <property type="match status" value="1"/>
</dbReference>
<protein>
    <submittedName>
        <fullName evidence="3">Glycosyltransferase family 4 protein</fullName>
    </submittedName>
</protein>
<dbReference type="GO" id="GO:0016757">
    <property type="term" value="F:glycosyltransferase activity"/>
    <property type="evidence" value="ECO:0007669"/>
    <property type="project" value="InterPro"/>
</dbReference>
<dbReference type="Pfam" id="PF13439">
    <property type="entry name" value="Glyco_transf_4"/>
    <property type="match status" value="1"/>
</dbReference>
<name>A0AAW5N8Z2_9BACT</name>
<dbReference type="Proteomes" id="UP001204579">
    <property type="component" value="Unassembled WGS sequence"/>
</dbReference>
<dbReference type="RefSeq" id="WP_018710186.1">
    <property type="nucleotide sequence ID" value="NZ_CALULB010000010.1"/>
</dbReference>
<evidence type="ECO:0000313" key="3">
    <source>
        <dbReference type="EMBL" id="MCR8874613.1"/>
    </source>
</evidence>
<evidence type="ECO:0000259" key="1">
    <source>
        <dbReference type="Pfam" id="PF00534"/>
    </source>
</evidence>
<dbReference type="InterPro" id="IPR028098">
    <property type="entry name" value="Glyco_trans_4-like_N"/>
</dbReference>
<reference evidence="3 4" key="1">
    <citation type="submission" date="2022-08" db="EMBL/GenBank/DDBJ databases">
        <authorList>
            <person name="Zeman M."/>
            <person name="Kubasova T."/>
        </authorList>
    </citation>
    <scope>NUCLEOTIDE SEQUENCE [LARGE SCALE GENOMIC DNA]</scope>
    <source>
        <strain evidence="3 4">ET62</strain>
    </source>
</reference>